<name>A0A8S1SL73_9CILI</name>
<keyword evidence="2" id="KW-1185">Reference proteome</keyword>
<gene>
    <name evidence="1" type="ORF">PPENT_87.1.T0090136</name>
</gene>
<evidence type="ECO:0000313" key="1">
    <source>
        <dbReference type="EMBL" id="CAD8140560.1"/>
    </source>
</evidence>
<dbReference type="Proteomes" id="UP000689195">
    <property type="component" value="Unassembled WGS sequence"/>
</dbReference>
<dbReference type="AlphaFoldDB" id="A0A8S1SL73"/>
<sequence>MLLPIYYIPLQYIEEQQVSFKYIEIPEFIGVELHVQIYNYTPNGYTKYVVLIIVLAPSQYLKIPKEGEVFLFSLFKYLGSQIISHLIN</sequence>
<comment type="caution">
    <text evidence="1">The sequence shown here is derived from an EMBL/GenBank/DDBJ whole genome shotgun (WGS) entry which is preliminary data.</text>
</comment>
<evidence type="ECO:0000313" key="2">
    <source>
        <dbReference type="Proteomes" id="UP000689195"/>
    </source>
</evidence>
<proteinExistence type="predicted"/>
<accession>A0A8S1SL73</accession>
<dbReference type="EMBL" id="CAJJDO010000009">
    <property type="protein sequence ID" value="CAD8140560.1"/>
    <property type="molecule type" value="Genomic_DNA"/>
</dbReference>
<dbReference type="OrthoDB" id="319971at2759"/>
<organism evidence="1 2">
    <name type="scientific">Paramecium pentaurelia</name>
    <dbReference type="NCBI Taxonomy" id="43138"/>
    <lineage>
        <taxon>Eukaryota</taxon>
        <taxon>Sar</taxon>
        <taxon>Alveolata</taxon>
        <taxon>Ciliophora</taxon>
        <taxon>Intramacronucleata</taxon>
        <taxon>Oligohymenophorea</taxon>
        <taxon>Peniculida</taxon>
        <taxon>Parameciidae</taxon>
        <taxon>Paramecium</taxon>
    </lineage>
</organism>
<protein>
    <submittedName>
        <fullName evidence="1">Uncharacterized protein</fullName>
    </submittedName>
</protein>
<reference evidence="1" key="1">
    <citation type="submission" date="2021-01" db="EMBL/GenBank/DDBJ databases">
        <authorList>
            <consortium name="Genoscope - CEA"/>
            <person name="William W."/>
        </authorList>
    </citation>
    <scope>NUCLEOTIDE SEQUENCE</scope>
</reference>